<protein>
    <recommendedName>
        <fullName evidence="6">Insecticide toxin TcdB middle/N-terminal domain-containing protein</fullName>
    </recommendedName>
</protein>
<dbReference type="Proteomes" id="UP001374803">
    <property type="component" value="Chromosome"/>
</dbReference>
<keyword evidence="5" id="KW-1185">Reference proteome</keyword>
<dbReference type="PANTHER" id="PTHR32305">
    <property type="match status" value="1"/>
</dbReference>
<dbReference type="InterPro" id="IPR022385">
    <property type="entry name" value="Rhs_assc_core"/>
</dbReference>
<evidence type="ECO:0000259" key="3">
    <source>
        <dbReference type="Pfam" id="PF21111"/>
    </source>
</evidence>
<dbReference type="Pfam" id="PF12256">
    <property type="entry name" value="TcdB_toxin_midN"/>
    <property type="match status" value="1"/>
</dbReference>
<evidence type="ECO:0000313" key="5">
    <source>
        <dbReference type="Proteomes" id="UP001374803"/>
    </source>
</evidence>
<accession>A0ABZ2LDZ5</accession>
<dbReference type="InterPro" id="IPR028994">
    <property type="entry name" value="Integrin_alpha_N"/>
</dbReference>
<dbReference type="Pfam" id="PF05593">
    <property type="entry name" value="RHS_repeat"/>
    <property type="match status" value="1"/>
</dbReference>
<dbReference type="InterPro" id="IPR006530">
    <property type="entry name" value="YD"/>
</dbReference>
<dbReference type="RefSeq" id="WP_394838679.1">
    <property type="nucleotide sequence ID" value="NZ_CP089929.1"/>
</dbReference>
<proteinExistence type="predicted"/>
<dbReference type="InterPro" id="IPR033799">
    <property type="entry name" value="CdiA_EC869-like"/>
</dbReference>
<feature type="region of interest" description="Disordered" evidence="1">
    <location>
        <begin position="2153"/>
        <end position="2204"/>
    </location>
</feature>
<organism evidence="4 5">
    <name type="scientific">Pendulispora rubella</name>
    <dbReference type="NCBI Taxonomy" id="2741070"/>
    <lineage>
        <taxon>Bacteria</taxon>
        <taxon>Pseudomonadati</taxon>
        <taxon>Myxococcota</taxon>
        <taxon>Myxococcia</taxon>
        <taxon>Myxococcales</taxon>
        <taxon>Sorangiineae</taxon>
        <taxon>Pendulisporaceae</taxon>
        <taxon>Pendulispora</taxon>
    </lineage>
</organism>
<evidence type="ECO:0008006" key="6">
    <source>
        <dbReference type="Google" id="ProtNLM"/>
    </source>
</evidence>
<dbReference type="InterPro" id="IPR022045">
    <property type="entry name" value="TcdB_toxin_mid/N"/>
</dbReference>
<dbReference type="NCBIfam" id="TIGR03696">
    <property type="entry name" value="Rhs_assc_core"/>
    <property type="match status" value="1"/>
</dbReference>
<sequence length="2427" mass="264991">MKRKLFVRSRNSAKHVERPSTWRRTARARSWLLALSVLFILPVVAKADGGGASHSSTKGVFGPSAQGWADTRTGGAQASYPFQLLRARGAIQPDLTLNYSSGASVREAGVGWGFDHLPTIELTSAQGGRPWQRFDDARNQRVTFNGAPLLYIASGQSLTIKRLDGSDERLPDWAAGWRYYRQQEDSSQLRFFWSPNQRTWKVESPTGEVFELGEPLTAGMGASEAIEYDTEPPFKSTDRDHPIRWRVVLRYDAHGGAQPNNVVRYDWSVLNYGAKFLVPIAVHDTLDRDGDFTHHTILTYEGNDAAPRDLAHLSQAPTWGARPVRRLKTVEVQNKTQVVRRYHLAYETIMHRSYLHSITEEGACAEENCPTLAPTTFRYTPPLDKFEFRRIATPPGVEMPFGRLNNIAFVDADKDGISDIVMDSTVLYRTHVKDPPLGRVQVRLEKHTVNNDGMGEYADDSLFNRDTGLALVYPRDAIDGEAMVFIKSKDDPYNSLYGTVIRDKASPHAFGWEMSLDGQAAFSPWEGALIAIGDIDGNGTPDILHKDTSGGPNVQLYSRFRWGEGLFPGLKGMSLITSFNRPFFPYRENVPFYALADMNGDNYADLVTLADSPYSSDQPLIYFPGNGAGDFACRNSNEICSPPPASLCEGSGSIWCKTPRVALGPSAPRHPQQDPEGSVQFVLSDVNQDGLTDIIRPDYGSPPNYNTTLHIWINDDGVNFHREPDVVDPLYAGMHLATTDIDGDGVSDIVLVGPDQIGYFKRTSSSTHNPFEAQYPGLLESIDNGVGGSTQFLYRAVAQLDQDASEEGHLWGRSRHSPQPSQVVTFVLTKQAGSADGENDSSVSYTYRDPYYDPLEARLLGFQQVDEEHVDRGKLNTDRINTYHITTKYAFPCTLGFCPKGSEVSDYRSVMAVPYEVDIAAGGGSNAVRSSTLYRSHVVSTYPECLSAGEGPILKCPAEGGDPVRGGARNVSFAYTDKVDTYLYDTAPFTAEPSTLGFVPLTRGSGGPEIAITLPSSHREHLREEQDRDILGNVVQTRDYGRVGDNGQADAVVTTSYDYTAVGAPQRYMYRVRHQTVSGFGARPGLPTDPDRRLEYQYNDPANPGDVTDVVATLTGTLPLVRAHEKVGAKIAPAPAGASVDGAIHISHVEYDAYGNIVRSHGPNETSCVSTVYDPEANFLPILTRRHVKGCALEGTLAASRHYDERFDLPKFISDADGSIQLFTYDAFGRIDSSTDNDPESVGLPSSESARFQYFDNAAKATQATKMTIPTGPGQSRTVWQYSDAFANPKATIAQADSDDGQGAPWIVDGAVKQFLGAAPFAHYRPFGSTADPAQLEFAFPPSADTVVAYSLGRPILQTDRGRRVQVAYHALSIDVSDEEDIVEGVHANTPRTAVYDGHGKLIRSTVRNKTATGVDEINTDFDYNAAGQVLRITKRHSQGGETFVRWMQYDSLGRLVLNAEPNTTKNFVADAQSPAALATMRAWRYAYDDAGRAVATSDARGCGKNIVYDSLGRLLAEDYSPCLAHHERYTPLKLAEGTGAEVLYQYNALGQLTAVADRGAVTQFAYDARGRVRETARRLTRPASDGLPSDGELDFGGLDIEFGVDIHIGGGGDAGAGSEDDRYAEHWFRKAFRYDLADRLVSEDTGADIPEFLVNGKSTVDYAYTARGFRKSISSSYGALVAAMTYNADGTPDVVKLADAAATVQKMTYGPHDVTRYLVSREAPELWKKSTANYTPADANVPSSLQKVLADLSFTYDGVGNPTEVKDARDPNEWPAGARPKSQKLTYDDLYRLTEERAEYNAPNKVDPQVSPFDAEESAPFSRGILPRLVRAKRSTSVQAAYDFQGNTTSINDNDSTVLDRAALGAVVNGDAEGHPNRLTGSSLGVQVTYDPTGNVVEMLAPRTGECSTDACSHHFIYNWDEVGQLVRARRWDYEEIPSDEVRYPELPFGTPEVDLRYSYSQGERVLKSVKPRGRIEKHSAEIFDSLRLDNTKWFIDDYEVDAASESIYAGGAHVVVTEDDLPTTEEAAMSSARRHVFLSLGDKLGSTSIVIDRDTAELAEAVQYHPFGTVDSDYRPERWGSHREPYQFTGKEADAEVGLTYFGARYYAASLGRWMSADPLTVHGGGDYDLNPYAYVNGAVLNLTDPTGLCPDRGPCPTDPPPITSPPGPGPDAGGGPPGGGGSGPIKNGHPDVRPISGPAQGTGSARWFLRHLDSWQRGSKDGMVDLLKENVQMAMRFSVTRFIIGKDGVERASLRLDQVVHKYATPEAQRNLTYVASFALVGIVAVLTGPGEGKVASAVWDLGLAERGLQIETALGGNLPRGYPFIDKFIKGVATSIKSVDLRAATYQNAKALTSTLNRYINKVAAFSGKSFAGQVITNSQVKARALEVAIPAGIAPTPAQQAALQAAVEYGKTVGVQVTIIPF</sequence>
<dbReference type="InterPro" id="IPR031325">
    <property type="entry name" value="RHS_repeat"/>
</dbReference>
<feature type="domain" description="Insecticide toxin TcdB middle/N-terminal" evidence="2">
    <location>
        <begin position="730"/>
        <end position="872"/>
    </location>
</feature>
<name>A0ABZ2LDZ5_9BACT</name>
<evidence type="ECO:0000256" key="1">
    <source>
        <dbReference type="SAM" id="MobiDB-lite"/>
    </source>
</evidence>
<gene>
    <name evidence="4" type="ORF">LVJ94_17450</name>
</gene>
<dbReference type="Gene3D" id="2.180.10.10">
    <property type="entry name" value="RHS repeat-associated core"/>
    <property type="match status" value="3"/>
</dbReference>
<feature type="compositionally biased region" description="Pro residues" evidence="1">
    <location>
        <begin position="2159"/>
        <end position="2172"/>
    </location>
</feature>
<dbReference type="Pfam" id="PF21111">
    <property type="entry name" value="CDI_toxin_EC869_like"/>
    <property type="match status" value="1"/>
</dbReference>
<dbReference type="PANTHER" id="PTHR32305:SF15">
    <property type="entry name" value="PROTEIN RHSA-RELATED"/>
    <property type="match status" value="1"/>
</dbReference>
<feature type="domain" description="CdiA toxin EC869-like" evidence="3">
    <location>
        <begin position="2319"/>
        <end position="2424"/>
    </location>
</feature>
<dbReference type="EMBL" id="CP089983">
    <property type="protein sequence ID" value="WXB09005.1"/>
    <property type="molecule type" value="Genomic_DNA"/>
</dbReference>
<dbReference type="NCBIfam" id="TIGR01643">
    <property type="entry name" value="YD_repeat_2x"/>
    <property type="match status" value="1"/>
</dbReference>
<dbReference type="InterPro" id="IPR050708">
    <property type="entry name" value="T6SS_VgrG/RHS"/>
</dbReference>
<evidence type="ECO:0000313" key="4">
    <source>
        <dbReference type="EMBL" id="WXB09005.1"/>
    </source>
</evidence>
<evidence type="ECO:0000259" key="2">
    <source>
        <dbReference type="Pfam" id="PF12256"/>
    </source>
</evidence>
<dbReference type="SUPFAM" id="SSF69318">
    <property type="entry name" value="Integrin alpha N-terminal domain"/>
    <property type="match status" value="1"/>
</dbReference>
<reference evidence="4" key="1">
    <citation type="submission" date="2021-12" db="EMBL/GenBank/DDBJ databases">
        <title>Discovery of the Pendulisporaceae a myxobacterial family with distinct sporulation behavior and unique specialized metabolism.</title>
        <authorList>
            <person name="Garcia R."/>
            <person name="Popoff A."/>
            <person name="Bader C.D."/>
            <person name="Loehr J."/>
            <person name="Walesch S."/>
            <person name="Walt C."/>
            <person name="Boldt J."/>
            <person name="Bunk B."/>
            <person name="Haeckl F.J.F.P.J."/>
            <person name="Gunesch A.P."/>
            <person name="Birkelbach J."/>
            <person name="Nuebel U."/>
            <person name="Pietschmann T."/>
            <person name="Bach T."/>
            <person name="Mueller R."/>
        </authorList>
    </citation>
    <scope>NUCLEOTIDE SEQUENCE</scope>
    <source>
        <strain evidence="4">MSr11367</strain>
    </source>
</reference>
<dbReference type="Gene3D" id="3.40.1350.110">
    <property type="match status" value="1"/>
</dbReference>
<feature type="compositionally biased region" description="Gly residues" evidence="1">
    <location>
        <begin position="2173"/>
        <end position="2186"/>
    </location>
</feature>